<dbReference type="AlphaFoldDB" id="A0A1C6UHC4"/>
<dbReference type="Pfam" id="PF00668">
    <property type="entry name" value="Condensation"/>
    <property type="match status" value="1"/>
</dbReference>
<dbReference type="GO" id="GO:0016874">
    <property type="term" value="F:ligase activity"/>
    <property type="evidence" value="ECO:0007669"/>
    <property type="project" value="UniProtKB-KW"/>
</dbReference>
<dbReference type="Gene3D" id="2.30.38.10">
    <property type="entry name" value="Luciferase, Domain 3"/>
    <property type="match status" value="1"/>
</dbReference>
<dbReference type="PROSITE" id="PS00012">
    <property type="entry name" value="PHOSPHOPANTETHEINE"/>
    <property type="match status" value="1"/>
</dbReference>
<comment type="similarity">
    <text evidence="3">Belongs to the ATP-dependent AMP-binding enzyme family. MbtB subfamily.</text>
</comment>
<dbReference type="InterPro" id="IPR044894">
    <property type="entry name" value="TubC_N_sf"/>
</dbReference>
<dbReference type="Gene3D" id="3.40.50.980">
    <property type="match status" value="2"/>
</dbReference>
<dbReference type="Gene3D" id="3.30.559.30">
    <property type="entry name" value="Nonribosomal peptide synthetase, condensation domain"/>
    <property type="match status" value="1"/>
</dbReference>
<dbReference type="PROSITE" id="PS50075">
    <property type="entry name" value="CARRIER"/>
    <property type="match status" value="1"/>
</dbReference>
<comment type="pathway">
    <text evidence="2">Siderophore biosynthesis; mycobactin biosynthesis.</text>
</comment>
<dbReference type="GO" id="GO:0044550">
    <property type="term" value="P:secondary metabolite biosynthetic process"/>
    <property type="evidence" value="ECO:0007669"/>
    <property type="project" value="UniProtKB-ARBA"/>
</dbReference>
<evidence type="ECO:0000256" key="1">
    <source>
        <dbReference type="ARBA" id="ARBA00001957"/>
    </source>
</evidence>
<dbReference type="SMART" id="SM00823">
    <property type="entry name" value="PKS_PP"/>
    <property type="match status" value="1"/>
</dbReference>
<comment type="cofactor">
    <cofactor evidence="1">
        <name>pantetheine 4'-phosphate</name>
        <dbReference type="ChEBI" id="CHEBI:47942"/>
    </cofactor>
</comment>
<dbReference type="InterPro" id="IPR006162">
    <property type="entry name" value="Ppantetheine_attach_site"/>
</dbReference>
<dbReference type="STRING" id="227316.GA0070604_2758"/>
<dbReference type="SUPFAM" id="SSF56801">
    <property type="entry name" value="Acetyl-CoA synthetase-like"/>
    <property type="match status" value="1"/>
</dbReference>
<dbReference type="Gene3D" id="1.10.1200.10">
    <property type="entry name" value="ACP-like"/>
    <property type="match status" value="1"/>
</dbReference>
<evidence type="ECO:0000256" key="3">
    <source>
        <dbReference type="ARBA" id="ARBA00007380"/>
    </source>
</evidence>
<evidence type="ECO:0000313" key="10">
    <source>
        <dbReference type="EMBL" id="SCL53371.1"/>
    </source>
</evidence>
<dbReference type="FunFam" id="3.30.559.10:FF:000023">
    <property type="entry name" value="Non-ribosomal peptide synthetase"/>
    <property type="match status" value="1"/>
</dbReference>
<dbReference type="GO" id="GO:0005737">
    <property type="term" value="C:cytoplasm"/>
    <property type="evidence" value="ECO:0007669"/>
    <property type="project" value="TreeGrafter"/>
</dbReference>
<keyword evidence="11" id="KW-1185">Reference proteome</keyword>
<dbReference type="OrthoDB" id="3406074at2"/>
<dbReference type="Gene3D" id="3.30.300.30">
    <property type="match status" value="1"/>
</dbReference>
<dbReference type="InterPro" id="IPR010071">
    <property type="entry name" value="AA_adenyl_dom"/>
</dbReference>
<evidence type="ECO:0000256" key="7">
    <source>
        <dbReference type="ARBA" id="ARBA00022598"/>
    </source>
</evidence>
<dbReference type="InterPro" id="IPR023213">
    <property type="entry name" value="CAT-like_dom_sf"/>
</dbReference>
<dbReference type="InterPro" id="IPR045851">
    <property type="entry name" value="AMP-bd_C_sf"/>
</dbReference>
<keyword evidence="5" id="KW-0596">Phosphopantetheine</keyword>
<dbReference type="InterPro" id="IPR036736">
    <property type="entry name" value="ACP-like_sf"/>
</dbReference>
<dbReference type="CDD" id="cd19535">
    <property type="entry name" value="Cyc_NRPS"/>
    <property type="match status" value="1"/>
</dbReference>
<dbReference type="InterPro" id="IPR001242">
    <property type="entry name" value="Condensation_dom"/>
</dbReference>
<reference evidence="11" key="1">
    <citation type="submission" date="2016-06" db="EMBL/GenBank/DDBJ databases">
        <authorList>
            <person name="Varghese N."/>
            <person name="Submissions Spin"/>
        </authorList>
    </citation>
    <scope>NUCLEOTIDE SEQUENCE [LARGE SCALE GENOMIC DNA]</scope>
    <source>
        <strain evidence="11">DSM 44814</strain>
    </source>
</reference>
<dbReference type="FunFam" id="3.30.300.30:FF:000010">
    <property type="entry name" value="Enterobactin synthetase component F"/>
    <property type="match status" value="1"/>
</dbReference>
<dbReference type="InterPro" id="IPR025110">
    <property type="entry name" value="AMP-bd_C"/>
</dbReference>
<dbReference type="InterPro" id="IPR009081">
    <property type="entry name" value="PP-bd_ACP"/>
</dbReference>
<evidence type="ECO:0000313" key="11">
    <source>
        <dbReference type="Proteomes" id="UP000199696"/>
    </source>
</evidence>
<evidence type="ECO:0000256" key="2">
    <source>
        <dbReference type="ARBA" id="ARBA00005102"/>
    </source>
</evidence>
<dbReference type="PANTHER" id="PTHR45527:SF10">
    <property type="entry name" value="PYOCHELIN SYNTHASE PCHF"/>
    <property type="match status" value="1"/>
</dbReference>
<dbReference type="EMBL" id="FMHY01000002">
    <property type="protein sequence ID" value="SCL53371.1"/>
    <property type="molecule type" value="Genomic_DNA"/>
</dbReference>
<dbReference type="Gene3D" id="1.10.10.1830">
    <property type="entry name" value="Non-ribosomal peptide synthase, adenylation domain"/>
    <property type="match status" value="1"/>
</dbReference>
<protein>
    <recommendedName>
        <fullName evidence="4">Phenyloxazoline synthase MbtB</fullName>
    </recommendedName>
    <alternativeName>
        <fullName evidence="8">Mycobactin synthetase protein B</fullName>
    </alternativeName>
</protein>
<keyword evidence="7" id="KW-0436">Ligase</keyword>
<evidence type="ECO:0000256" key="5">
    <source>
        <dbReference type="ARBA" id="ARBA00022450"/>
    </source>
</evidence>
<gene>
    <name evidence="10" type="ORF">GA0070604_2758</name>
</gene>
<dbReference type="FunFam" id="3.40.50.12780:FF:000012">
    <property type="entry name" value="Non-ribosomal peptide synthetase"/>
    <property type="match status" value="1"/>
</dbReference>
<dbReference type="NCBIfam" id="TIGR01733">
    <property type="entry name" value="AA-adenyl-dom"/>
    <property type="match status" value="1"/>
</dbReference>
<dbReference type="Pfam" id="PF00550">
    <property type="entry name" value="PP-binding"/>
    <property type="match status" value="1"/>
</dbReference>
<keyword evidence="6" id="KW-0597">Phosphoprotein</keyword>
<dbReference type="InterPro" id="IPR020806">
    <property type="entry name" value="PKS_PP-bd"/>
</dbReference>
<dbReference type="GO" id="GO:0031177">
    <property type="term" value="F:phosphopantetheine binding"/>
    <property type="evidence" value="ECO:0007669"/>
    <property type="project" value="InterPro"/>
</dbReference>
<proteinExistence type="inferred from homology"/>
<feature type="domain" description="Carrier" evidence="9">
    <location>
        <begin position="1050"/>
        <end position="1129"/>
    </location>
</feature>
<dbReference type="Gene3D" id="3.30.559.10">
    <property type="entry name" value="Chloramphenicol acetyltransferase-like domain"/>
    <property type="match status" value="1"/>
</dbReference>
<dbReference type="Pfam" id="PF13193">
    <property type="entry name" value="AMP-binding_C"/>
    <property type="match status" value="1"/>
</dbReference>
<accession>A0A1C6UHC4</accession>
<dbReference type="FunFam" id="3.30.559.30:FF:000006">
    <property type="entry name" value="Yersiniabactin polyketide/non-ribosomal peptide synthetase"/>
    <property type="match status" value="1"/>
</dbReference>
<dbReference type="Proteomes" id="UP000199696">
    <property type="component" value="Unassembled WGS sequence"/>
</dbReference>
<evidence type="ECO:0000256" key="4">
    <source>
        <dbReference type="ARBA" id="ARBA00016743"/>
    </source>
</evidence>
<dbReference type="GO" id="GO:0043041">
    <property type="term" value="P:amino acid activation for nonribosomal peptide biosynthetic process"/>
    <property type="evidence" value="ECO:0007669"/>
    <property type="project" value="TreeGrafter"/>
</dbReference>
<dbReference type="InterPro" id="IPR041464">
    <property type="entry name" value="TubC_N"/>
</dbReference>
<evidence type="ECO:0000259" key="9">
    <source>
        <dbReference type="PROSITE" id="PS50075"/>
    </source>
</evidence>
<dbReference type="RefSeq" id="WP_091118306.1">
    <property type="nucleotide sequence ID" value="NZ_FMHY01000002.1"/>
</dbReference>
<dbReference type="InterPro" id="IPR020459">
    <property type="entry name" value="AMP-binding"/>
</dbReference>
<dbReference type="Pfam" id="PF18563">
    <property type="entry name" value="TubC_N"/>
    <property type="match status" value="1"/>
</dbReference>
<organism evidence="10 11">
    <name type="scientific">Micromonospora eburnea</name>
    <dbReference type="NCBI Taxonomy" id="227316"/>
    <lineage>
        <taxon>Bacteria</taxon>
        <taxon>Bacillati</taxon>
        <taxon>Actinomycetota</taxon>
        <taxon>Actinomycetes</taxon>
        <taxon>Micromonosporales</taxon>
        <taxon>Micromonosporaceae</taxon>
        <taxon>Micromonospora</taxon>
    </lineage>
</organism>
<evidence type="ECO:0000256" key="8">
    <source>
        <dbReference type="ARBA" id="ARBA00033440"/>
    </source>
</evidence>
<sequence length="1133" mass="124509">MTAPDLLSELHRRGVRLRLVDDRLDVRAASGALTPQLREELREHRDALVALLRRMADSGSPPEIVPRPEQRYEPFPLTDIQHAYWVGRNPALQLGGVATHYYFELDGLDLDPGRLAASLRRVIDRHDMLRAVVDPDGRQRILADVPPYDLPVADLRAVPDDERRAVLSKTRAEMGHQLLPPEHWPLFDIRASLLDKRRVRLHISINVLIMDAFSLQLLFRDWRRFYTEPDATPEPLALSYRDYVLAEEAAREGREYRAAEAYWRDRLDSLPPAPALPLRVGAGAGAPGAAPVEFVRRSARLPRPLWDVLKRTAQRYGVTPSVAVMSAYAQILRSWSRQANFTLNLSLFNRRPLHPQIGDVIGDFTSVTLLAATAEPGESFADRARRLNRQLVQDLEHSAYSGVRVLRERSRRLGGGPGAAMPVVFTSALALGDRENRPPDSRFFGEFGYGISQTPQVWLDHQVTEESGDLCLDWDAVETLFPAGLLDDMFDSYQTLLRRLAEDEASWDAVDAPVPLPAHQLEQRRRVNDTVAELPARTLCELVEERAAAQPGAVAVIAPDGELSHGEVVDRARRLAVRLRDLGAGAGTGELVAVVTDRCAAQVPAVLGVTRAGAAYLPIEPAWPAARRADLIEQGRVRIVVTTPRLRDELDWPAGLHLVTLDDPEVRAADPADVGPGPAPDDLAYVIFTSGSTGRPKGVMIDHRGAANTVQDVNARFGVTPDDRVLALSALSFDLSVYDVFGALAAGAAIVLPAPGRAADPEHWSDLVRRHRVSVWNSVPALMQAWTDAPAAFADPADSPLRVVLLSGDWIPVRLPDAVRARHAQAAVHSLGGATEASIWSVHHPIGVVGTDWTSIPYGRPMANQTMHVLDAGLAPCPVWTSGELYIGGVGVALGYWADPVRTGERFVRHPVTGERLYRTGDLGRYLPDGTIEFLGRDDDQVKLNGFRIELGEITATLSRQPGVAEAVTVVDTNPGTGRRQLVGYVVPADPATPPPAEALRTGLAQVLPDYMVPHHYPVLDRIPLSANGKVDRAALPSPWESLPPAGHRPPADEVERTVHEIWRETLGRDDFGVDENFFELGADSLHAVRILGRLREEFGIEPDADEGLPMLFDSPTVAELAETVRSLLRERQ</sequence>
<dbReference type="PANTHER" id="PTHR45527">
    <property type="entry name" value="NONRIBOSOMAL PEPTIDE SYNTHETASE"/>
    <property type="match status" value="1"/>
</dbReference>
<evidence type="ECO:0000256" key="6">
    <source>
        <dbReference type="ARBA" id="ARBA00022553"/>
    </source>
</evidence>
<dbReference type="PROSITE" id="PS00455">
    <property type="entry name" value="AMP_BINDING"/>
    <property type="match status" value="1"/>
</dbReference>
<dbReference type="CDD" id="cd12114">
    <property type="entry name" value="A_NRPS_TlmIV_like"/>
    <property type="match status" value="1"/>
</dbReference>
<dbReference type="SUPFAM" id="SSF52777">
    <property type="entry name" value="CoA-dependent acyltransferases"/>
    <property type="match status" value="2"/>
</dbReference>
<dbReference type="PRINTS" id="PR00154">
    <property type="entry name" value="AMPBINDING"/>
</dbReference>
<dbReference type="SUPFAM" id="SSF47336">
    <property type="entry name" value="ACP-like"/>
    <property type="match status" value="1"/>
</dbReference>
<dbReference type="InterPro" id="IPR000873">
    <property type="entry name" value="AMP-dep_synth/lig_dom"/>
</dbReference>
<dbReference type="GO" id="GO:0008610">
    <property type="term" value="P:lipid biosynthetic process"/>
    <property type="evidence" value="ECO:0007669"/>
    <property type="project" value="UniProtKB-ARBA"/>
</dbReference>
<dbReference type="InterPro" id="IPR057737">
    <property type="entry name" value="Condensation_MtbB-like"/>
</dbReference>
<dbReference type="Pfam" id="PF00501">
    <property type="entry name" value="AMP-binding"/>
    <property type="match status" value="1"/>
</dbReference>
<dbReference type="InterPro" id="IPR020845">
    <property type="entry name" value="AMP-binding_CS"/>
</dbReference>
<name>A0A1C6UHC4_9ACTN</name>